<dbReference type="EMBL" id="BA000038">
    <property type="protein sequence ID" value="BAC96555.1"/>
    <property type="molecule type" value="Genomic_DNA"/>
</dbReference>
<feature type="domain" description="Rhodanese" evidence="1">
    <location>
        <begin position="64"/>
        <end position="147"/>
    </location>
</feature>
<evidence type="ECO:0000313" key="2">
    <source>
        <dbReference type="EMBL" id="BAC96555.1"/>
    </source>
</evidence>
<sequence length="149" mass="16844">MHPLQFVENTDRFAVSLGVFMRQKNQQQTQWYTHWRAFLSLLLLSCVSSFAHASNRAIEAWEWIEQGALVVDVRTPAEFQQKHIEGAVNIPLNELAKGFSKIDKGQPIVLYCRSGNRSGQAYDFLTQSGYSLLLNGGGIEEMLAVKPEE</sequence>
<dbReference type="STRING" id="672.VV93_v1c35370"/>
<keyword evidence="2" id="KW-0808">Transferase</keyword>
<dbReference type="PANTHER" id="PTHR43031:SF1">
    <property type="entry name" value="PYRIDINE NUCLEOTIDE-DISULPHIDE OXIDOREDUCTASE"/>
    <property type="match status" value="1"/>
</dbReference>
<evidence type="ECO:0000313" key="3">
    <source>
        <dbReference type="Proteomes" id="UP000002675"/>
    </source>
</evidence>
<dbReference type="CDD" id="cd00158">
    <property type="entry name" value="RHOD"/>
    <property type="match status" value="1"/>
</dbReference>
<reference evidence="2 3" key="1">
    <citation type="journal article" date="2003" name="Genome Res.">
        <title>Comparative genome analysis of Vibrio vulnificus, a marine pathogen.</title>
        <authorList>
            <person name="Chen C.Y."/>
            <person name="Wu K.M."/>
            <person name="Chang Y.C."/>
            <person name="Chang C.H."/>
            <person name="Tsai H.C."/>
            <person name="Liao T.L."/>
            <person name="Liu Y.M."/>
            <person name="Chen H.J."/>
            <person name="Shen A.B."/>
            <person name="Li J.C."/>
            <person name="Su T.L."/>
            <person name="Shao C.P."/>
            <person name="Lee C.T."/>
            <person name="Hor L.I."/>
            <person name="Tsai S.F."/>
        </authorList>
    </citation>
    <scope>NUCLEOTIDE SEQUENCE [LARGE SCALE GENOMIC DNA]</scope>
    <source>
        <strain evidence="2 3">YJ016</strain>
    </source>
</reference>
<dbReference type="PROSITE" id="PS50206">
    <property type="entry name" value="RHODANESE_3"/>
    <property type="match status" value="1"/>
</dbReference>
<proteinExistence type="predicted"/>
<dbReference type="InterPro" id="IPR001763">
    <property type="entry name" value="Rhodanese-like_dom"/>
</dbReference>
<organism evidence="2 3">
    <name type="scientific">Vibrio vulnificus (strain YJ016)</name>
    <dbReference type="NCBI Taxonomy" id="196600"/>
    <lineage>
        <taxon>Bacteria</taxon>
        <taxon>Pseudomonadati</taxon>
        <taxon>Pseudomonadota</taxon>
        <taxon>Gammaproteobacteria</taxon>
        <taxon>Vibrionales</taxon>
        <taxon>Vibrionaceae</taxon>
        <taxon>Vibrio</taxon>
    </lineage>
</organism>
<dbReference type="InterPro" id="IPR050229">
    <property type="entry name" value="GlpE_sulfurtransferase"/>
</dbReference>
<dbReference type="SUPFAM" id="SSF52821">
    <property type="entry name" value="Rhodanese/Cell cycle control phosphatase"/>
    <property type="match status" value="1"/>
</dbReference>
<dbReference type="Gene3D" id="3.40.250.10">
    <property type="entry name" value="Rhodanese-like domain"/>
    <property type="match status" value="1"/>
</dbReference>
<evidence type="ECO:0000259" key="1">
    <source>
        <dbReference type="PROSITE" id="PS50206"/>
    </source>
</evidence>
<dbReference type="InterPro" id="IPR036873">
    <property type="entry name" value="Rhodanese-like_dom_sf"/>
</dbReference>
<accession>Q7MEZ1</accession>
<dbReference type="eggNOG" id="COG0607">
    <property type="taxonomic scope" value="Bacteria"/>
</dbReference>
<dbReference type="KEGG" id="vvy:VVA0529"/>
<dbReference type="AlphaFoldDB" id="Q7MEZ1"/>
<dbReference type="PANTHER" id="PTHR43031">
    <property type="entry name" value="FAD-DEPENDENT OXIDOREDUCTASE"/>
    <property type="match status" value="1"/>
</dbReference>
<dbReference type="SMART" id="SM00450">
    <property type="entry name" value="RHOD"/>
    <property type="match status" value="1"/>
</dbReference>
<dbReference type="Pfam" id="PF00581">
    <property type="entry name" value="Rhodanese"/>
    <property type="match status" value="1"/>
</dbReference>
<dbReference type="Proteomes" id="UP000002675">
    <property type="component" value="Chromosome II"/>
</dbReference>
<gene>
    <name evidence="2" type="ordered locus">VVA0529</name>
</gene>
<dbReference type="HOGENOM" id="CLU_089574_1_1_6"/>
<name>Q7MEZ1_VIBVY</name>
<dbReference type="GO" id="GO:0016740">
    <property type="term" value="F:transferase activity"/>
    <property type="evidence" value="ECO:0007669"/>
    <property type="project" value="UniProtKB-KW"/>
</dbReference>
<protein>
    <submittedName>
        <fullName evidence="2">Rhodanese-related sulfurtransferase</fullName>
    </submittedName>
</protein>